<dbReference type="NCBIfam" id="NF041216">
    <property type="entry name" value="CU044_2847_fam"/>
    <property type="match status" value="1"/>
</dbReference>
<evidence type="ECO:0000313" key="4">
    <source>
        <dbReference type="Proteomes" id="UP000003959"/>
    </source>
</evidence>
<dbReference type="RefSeq" id="WP_008178361.1">
    <property type="nucleotide sequence ID" value="NZ_GL890823.1"/>
</dbReference>
<accession>F4XJ56</accession>
<organism evidence="3 4">
    <name type="scientific">Moorena producens 3L</name>
    <dbReference type="NCBI Taxonomy" id="489825"/>
    <lineage>
        <taxon>Bacteria</taxon>
        <taxon>Bacillati</taxon>
        <taxon>Cyanobacteriota</taxon>
        <taxon>Cyanophyceae</taxon>
        <taxon>Coleofasciculales</taxon>
        <taxon>Coleofasciculaceae</taxon>
        <taxon>Moorena</taxon>
    </lineage>
</organism>
<dbReference type="Pfam" id="PF19493">
    <property type="entry name" value="Trypco1"/>
    <property type="match status" value="1"/>
</dbReference>
<dbReference type="EMBL" id="GL890823">
    <property type="protein sequence ID" value="EGJ35136.1"/>
    <property type="molecule type" value="Genomic_DNA"/>
</dbReference>
<reference evidence="4" key="1">
    <citation type="journal article" date="2011" name="Proc. Natl. Acad. Sci. U.S.A.">
        <title>Genomic insights into the physiology and ecology of the marine filamentous cyanobacterium Lyngbya majuscula.</title>
        <authorList>
            <person name="Jones A.C."/>
            <person name="Monroe E.A."/>
            <person name="Podell S."/>
            <person name="Hess W.R."/>
            <person name="Klages S."/>
            <person name="Esquenazi E."/>
            <person name="Niessen S."/>
            <person name="Hoover H."/>
            <person name="Rothmann M."/>
            <person name="Lasken R.S."/>
            <person name="Yates J.R.III."/>
            <person name="Reinhardt R."/>
            <person name="Kube M."/>
            <person name="Burkart M.D."/>
            <person name="Allen E.E."/>
            <person name="Dorrestein P.C."/>
            <person name="Gerwick W.H."/>
            <person name="Gerwick L."/>
        </authorList>
    </citation>
    <scope>NUCLEOTIDE SEQUENCE [LARGE SCALE GENOMIC DNA]</scope>
    <source>
        <strain evidence="4">3L</strain>
    </source>
</reference>
<keyword evidence="4" id="KW-1185">Reference proteome</keyword>
<sequence length="137" mass="15303">MSKIIPFSPEEGIVIYIEATENVDGYSEDTTPLTKSEEAEDDEEEPIKKQINKGNPPKLMVKKFQEIQKTIYFYTIHTLNSFRKVAIANVDKVNVNKVTLEFGIEIGGEAGIPYITKGTAKSNIKITAECSFPNNTD</sequence>
<dbReference type="HOGENOM" id="CLU_164609_0_0_3"/>
<proteinExistence type="predicted"/>
<feature type="region of interest" description="Disordered" evidence="1">
    <location>
        <begin position="25"/>
        <end position="54"/>
    </location>
</feature>
<dbReference type="AlphaFoldDB" id="F4XJ56"/>
<gene>
    <name evidence="3" type="ORF">LYNGBM3L_07400</name>
</gene>
<evidence type="ECO:0000259" key="2">
    <source>
        <dbReference type="Pfam" id="PF19493"/>
    </source>
</evidence>
<dbReference type="OrthoDB" id="428612at2"/>
<evidence type="ECO:0000256" key="1">
    <source>
        <dbReference type="SAM" id="MobiDB-lite"/>
    </source>
</evidence>
<feature type="domain" description="Trypsin-co-occurring" evidence="2">
    <location>
        <begin position="10"/>
        <end position="131"/>
    </location>
</feature>
<protein>
    <recommendedName>
        <fullName evidence="2">Trypsin-co-occurring domain-containing protein</fullName>
    </recommendedName>
</protein>
<name>F4XJ56_9CYAN</name>
<dbReference type="eggNOG" id="ENOG5032UHV">
    <property type="taxonomic scope" value="Bacteria"/>
</dbReference>
<evidence type="ECO:0000313" key="3">
    <source>
        <dbReference type="EMBL" id="EGJ35136.1"/>
    </source>
</evidence>
<dbReference type="Proteomes" id="UP000003959">
    <property type="component" value="Unassembled WGS sequence"/>
</dbReference>
<dbReference type="InterPro" id="IPR045794">
    <property type="entry name" value="Trypco1"/>
</dbReference>